<dbReference type="Proteomes" id="UP001378592">
    <property type="component" value="Unassembled WGS sequence"/>
</dbReference>
<evidence type="ECO:0000313" key="3">
    <source>
        <dbReference type="Proteomes" id="UP001378592"/>
    </source>
</evidence>
<dbReference type="AlphaFoldDB" id="A0AAN9VLQ0"/>
<gene>
    <name evidence="2" type="ORF">R5R35_012518</name>
</gene>
<evidence type="ECO:0000313" key="2">
    <source>
        <dbReference type="EMBL" id="KAK7792672.1"/>
    </source>
</evidence>
<proteinExistence type="predicted"/>
<comment type="caution">
    <text evidence="2">The sequence shown here is derived from an EMBL/GenBank/DDBJ whole genome shotgun (WGS) entry which is preliminary data.</text>
</comment>
<accession>A0AAN9VLQ0</accession>
<sequence length="178" mass="19663">MEKSELLHEKENDSVTSGDQRRRYLKNLTRTELTALKKEVRAKIARSDASLTQLDKGFEDLKVCVVRMANVIEECQNLVKAERQESRDLRHILRDTTCSGSCKTNVVIPMVAGIPLKKARISLKRLGPSYSPYYTRGTSATATSTSNDSSDRPTSTSGDEDTNGSDAGPSSSRAHTRL</sequence>
<name>A0AAN9VLQ0_9ORTH</name>
<feature type="region of interest" description="Disordered" evidence="1">
    <location>
        <begin position="134"/>
        <end position="178"/>
    </location>
</feature>
<organism evidence="2 3">
    <name type="scientific">Gryllus longicercus</name>
    <dbReference type="NCBI Taxonomy" id="2509291"/>
    <lineage>
        <taxon>Eukaryota</taxon>
        <taxon>Metazoa</taxon>
        <taxon>Ecdysozoa</taxon>
        <taxon>Arthropoda</taxon>
        <taxon>Hexapoda</taxon>
        <taxon>Insecta</taxon>
        <taxon>Pterygota</taxon>
        <taxon>Neoptera</taxon>
        <taxon>Polyneoptera</taxon>
        <taxon>Orthoptera</taxon>
        <taxon>Ensifera</taxon>
        <taxon>Gryllidea</taxon>
        <taxon>Grylloidea</taxon>
        <taxon>Gryllidae</taxon>
        <taxon>Gryllinae</taxon>
        <taxon>Gryllus</taxon>
    </lineage>
</organism>
<feature type="region of interest" description="Disordered" evidence="1">
    <location>
        <begin position="1"/>
        <end position="20"/>
    </location>
</feature>
<keyword evidence="3" id="KW-1185">Reference proteome</keyword>
<protein>
    <submittedName>
        <fullName evidence="2">Uncharacterized protein</fullName>
    </submittedName>
</protein>
<reference evidence="2 3" key="1">
    <citation type="submission" date="2024-03" db="EMBL/GenBank/DDBJ databases">
        <title>The genome assembly and annotation of the cricket Gryllus longicercus Weissman &amp; Gray.</title>
        <authorList>
            <person name="Szrajer S."/>
            <person name="Gray D."/>
            <person name="Ylla G."/>
        </authorList>
    </citation>
    <scope>NUCLEOTIDE SEQUENCE [LARGE SCALE GENOMIC DNA]</scope>
    <source>
        <strain evidence="2">DAG 2021-001</strain>
        <tissue evidence="2">Whole body minus gut</tissue>
    </source>
</reference>
<evidence type="ECO:0000256" key="1">
    <source>
        <dbReference type="SAM" id="MobiDB-lite"/>
    </source>
</evidence>
<feature type="compositionally biased region" description="Basic and acidic residues" evidence="1">
    <location>
        <begin position="1"/>
        <end position="13"/>
    </location>
</feature>
<dbReference type="EMBL" id="JAZDUA010000434">
    <property type="protein sequence ID" value="KAK7792672.1"/>
    <property type="molecule type" value="Genomic_DNA"/>
</dbReference>
<feature type="compositionally biased region" description="Polar residues" evidence="1">
    <location>
        <begin position="164"/>
        <end position="178"/>
    </location>
</feature>
<feature type="compositionally biased region" description="Low complexity" evidence="1">
    <location>
        <begin position="135"/>
        <end position="148"/>
    </location>
</feature>